<dbReference type="OrthoDB" id="5815019at2759"/>
<accession>A0A9P1MVK3</accession>
<keyword evidence="3" id="KW-1185">Reference proteome</keyword>
<protein>
    <recommendedName>
        <fullName evidence="1">Methyltransferase domain-containing protein</fullName>
    </recommendedName>
</protein>
<organism evidence="2 3">
    <name type="scientific">Caenorhabditis angaria</name>
    <dbReference type="NCBI Taxonomy" id="860376"/>
    <lineage>
        <taxon>Eukaryota</taxon>
        <taxon>Metazoa</taxon>
        <taxon>Ecdysozoa</taxon>
        <taxon>Nematoda</taxon>
        <taxon>Chromadorea</taxon>
        <taxon>Rhabditida</taxon>
        <taxon>Rhabditina</taxon>
        <taxon>Rhabditomorpha</taxon>
        <taxon>Rhabditoidea</taxon>
        <taxon>Rhabditidae</taxon>
        <taxon>Peloderinae</taxon>
        <taxon>Caenorhabditis</taxon>
    </lineage>
</organism>
<evidence type="ECO:0000313" key="2">
    <source>
        <dbReference type="EMBL" id="CAI5440393.1"/>
    </source>
</evidence>
<comment type="caution">
    <text evidence="2">The sequence shown here is derived from an EMBL/GenBank/DDBJ whole genome shotgun (WGS) entry which is preliminary data.</text>
</comment>
<reference evidence="2" key="1">
    <citation type="submission" date="2022-11" db="EMBL/GenBank/DDBJ databases">
        <authorList>
            <person name="Kikuchi T."/>
        </authorList>
    </citation>
    <scope>NUCLEOTIDE SEQUENCE</scope>
    <source>
        <strain evidence="2">PS1010</strain>
    </source>
</reference>
<dbReference type="Pfam" id="PF13383">
    <property type="entry name" value="Methyltransf_22"/>
    <property type="match status" value="1"/>
</dbReference>
<dbReference type="EMBL" id="CANHGI010000001">
    <property type="protein sequence ID" value="CAI5440393.1"/>
    <property type="molecule type" value="Genomic_DNA"/>
</dbReference>
<dbReference type="InterPro" id="IPR026913">
    <property type="entry name" value="METTL24"/>
</dbReference>
<dbReference type="AlphaFoldDB" id="A0A9P1MVK3"/>
<dbReference type="PANTHER" id="PTHR32026">
    <property type="entry name" value="METHYLTRANSFERASE-LIKE PROTEIN 24"/>
    <property type="match status" value="1"/>
</dbReference>
<dbReference type="Proteomes" id="UP001152747">
    <property type="component" value="Unassembled WGS sequence"/>
</dbReference>
<feature type="domain" description="Methyltransferase" evidence="1">
    <location>
        <begin position="41"/>
        <end position="257"/>
    </location>
</feature>
<gene>
    <name evidence="2" type="ORF">CAMP_LOCUS3030</name>
</gene>
<proteinExistence type="predicted"/>
<evidence type="ECO:0000313" key="3">
    <source>
        <dbReference type="Proteomes" id="UP001152747"/>
    </source>
</evidence>
<name>A0A9P1MVK3_9PELO</name>
<dbReference type="InterPro" id="IPR025714">
    <property type="entry name" value="Methyltranfer_dom"/>
</dbReference>
<dbReference type="InterPro" id="IPR029063">
    <property type="entry name" value="SAM-dependent_MTases_sf"/>
</dbReference>
<dbReference type="SUPFAM" id="SSF53335">
    <property type="entry name" value="S-adenosyl-L-methionine-dependent methyltransferases"/>
    <property type="match status" value="1"/>
</dbReference>
<dbReference type="PANTHER" id="PTHR32026:SF27">
    <property type="entry name" value="METHYLTRANSFERASE FKBM DOMAIN-CONTAINING PROTEIN-RELATED"/>
    <property type="match status" value="1"/>
</dbReference>
<sequence length="280" mass="32502">MKRDKNEESEIKLENVRLRPTLEYQKAENLFVKQEEKPDLDDVYQKQFEKRKSFLRESKMARKMLLAASKTNNNSLFYEKISIEAFCPKLERVGYGDGGKFVCDAELARKGCVLLSLGLNNQINFEKDFQNRTGFKCALFGIDVSPQSARTLESYKKIGGKAYVGEIGEKYPIAKLLDESPKKQKHVDFLKIDIEGGEQRALLPFLENHFVCQIFVEIHFNTMDHMILMSNIANLGFRMFNFEPNPFCRNCCEFSYINELCMAEYDVIPLSYRVPLDLDY</sequence>
<evidence type="ECO:0000259" key="1">
    <source>
        <dbReference type="Pfam" id="PF13383"/>
    </source>
</evidence>